<dbReference type="SUPFAM" id="SSF57756">
    <property type="entry name" value="Retrovirus zinc finger-like domains"/>
    <property type="match status" value="1"/>
</dbReference>
<feature type="compositionally biased region" description="Basic and acidic residues" evidence="6">
    <location>
        <begin position="2660"/>
        <end position="2669"/>
    </location>
</feature>
<feature type="compositionally biased region" description="Basic residues" evidence="6">
    <location>
        <begin position="2640"/>
        <end position="2653"/>
    </location>
</feature>
<dbReference type="PROSITE" id="PS50158">
    <property type="entry name" value="ZF_CCHC"/>
    <property type="match status" value="1"/>
</dbReference>
<dbReference type="Pfam" id="PF22936">
    <property type="entry name" value="Pol_BBD"/>
    <property type="match status" value="2"/>
</dbReference>
<dbReference type="PANTHER" id="PTHR42648:SF32">
    <property type="entry name" value="RIBONUCLEASE H-LIKE DOMAIN, GAG-PRE-INTEGRASE DOMAIN PROTEIN-RELATED"/>
    <property type="match status" value="1"/>
</dbReference>
<feature type="transmembrane region" description="Helical" evidence="7">
    <location>
        <begin position="60"/>
        <end position="79"/>
    </location>
</feature>
<protein>
    <recommendedName>
        <fullName evidence="11">Phosphatidate cytidylyltransferase</fullName>
    </recommendedName>
</protein>
<dbReference type="GO" id="GO:0003676">
    <property type="term" value="F:nucleic acid binding"/>
    <property type="evidence" value="ECO:0007669"/>
    <property type="project" value="InterPro"/>
</dbReference>
<dbReference type="Pfam" id="PF01148">
    <property type="entry name" value="CTP_transf_1"/>
    <property type="match status" value="1"/>
</dbReference>
<dbReference type="Gene3D" id="4.10.60.10">
    <property type="entry name" value="Zinc finger, CCHC-type"/>
    <property type="match status" value="1"/>
</dbReference>
<feature type="domain" description="CCHC-type" evidence="8">
    <location>
        <begin position="602"/>
        <end position="618"/>
    </location>
</feature>
<dbReference type="GO" id="GO:0015074">
    <property type="term" value="P:DNA integration"/>
    <property type="evidence" value="ECO:0007669"/>
    <property type="project" value="InterPro"/>
</dbReference>
<dbReference type="GO" id="GO:0008270">
    <property type="term" value="F:zinc ion binding"/>
    <property type="evidence" value="ECO:0007669"/>
    <property type="project" value="UniProtKB-KW"/>
</dbReference>
<feature type="compositionally biased region" description="Polar residues" evidence="6">
    <location>
        <begin position="2384"/>
        <end position="2396"/>
    </location>
</feature>
<name>A0A6L2KER1_TANCI</name>
<evidence type="ECO:0000256" key="5">
    <source>
        <dbReference type="SAM" id="Coils"/>
    </source>
</evidence>
<proteinExistence type="predicted"/>
<evidence type="ECO:0000256" key="4">
    <source>
        <dbReference type="PROSITE-ProRule" id="PRU00047"/>
    </source>
</evidence>
<feature type="region of interest" description="Disordered" evidence="6">
    <location>
        <begin position="493"/>
        <end position="549"/>
    </location>
</feature>
<keyword evidence="7" id="KW-1133">Transmembrane helix</keyword>
<evidence type="ECO:0000256" key="1">
    <source>
        <dbReference type="ARBA" id="ARBA00022670"/>
    </source>
</evidence>
<dbReference type="InterPro" id="IPR039537">
    <property type="entry name" value="Retrotran_Ty1/copia-like"/>
</dbReference>
<dbReference type="PROSITE" id="PS50994">
    <property type="entry name" value="INTEGRASE"/>
    <property type="match status" value="1"/>
</dbReference>
<dbReference type="PANTHER" id="PTHR42648">
    <property type="entry name" value="TRANSPOSASE, PUTATIVE-RELATED"/>
    <property type="match status" value="1"/>
</dbReference>
<feature type="coiled-coil region" evidence="5">
    <location>
        <begin position="3473"/>
        <end position="3500"/>
    </location>
</feature>
<dbReference type="Gene3D" id="3.30.420.10">
    <property type="entry name" value="Ribonuclease H-like superfamily/Ribonuclease H"/>
    <property type="match status" value="1"/>
</dbReference>
<keyword evidence="5" id="KW-0175">Coiled coil</keyword>
<dbReference type="Pfam" id="PF00098">
    <property type="entry name" value="zf-CCHC"/>
    <property type="match status" value="1"/>
</dbReference>
<feature type="coiled-coil region" evidence="5">
    <location>
        <begin position="450"/>
        <end position="477"/>
    </location>
</feature>
<evidence type="ECO:0000313" key="10">
    <source>
        <dbReference type="EMBL" id="GEU46344.1"/>
    </source>
</evidence>
<dbReference type="GO" id="GO:0006508">
    <property type="term" value="P:proteolysis"/>
    <property type="evidence" value="ECO:0007669"/>
    <property type="project" value="UniProtKB-KW"/>
</dbReference>
<keyword evidence="4" id="KW-0863">Zinc-finger</keyword>
<reference evidence="10" key="1">
    <citation type="journal article" date="2019" name="Sci. Rep.">
        <title>Draft genome of Tanacetum cinerariifolium, the natural source of mosquito coil.</title>
        <authorList>
            <person name="Yamashiro T."/>
            <person name="Shiraishi A."/>
            <person name="Satake H."/>
            <person name="Nakayama K."/>
        </authorList>
    </citation>
    <scope>NUCLEOTIDE SEQUENCE</scope>
</reference>
<dbReference type="SUPFAM" id="SSF53098">
    <property type="entry name" value="Ribonuclease H-like"/>
    <property type="match status" value="1"/>
</dbReference>
<feature type="transmembrane region" description="Helical" evidence="7">
    <location>
        <begin position="12"/>
        <end position="28"/>
    </location>
</feature>
<evidence type="ECO:0000256" key="6">
    <source>
        <dbReference type="SAM" id="MobiDB-lite"/>
    </source>
</evidence>
<evidence type="ECO:0000256" key="7">
    <source>
        <dbReference type="SAM" id="Phobius"/>
    </source>
</evidence>
<feature type="region of interest" description="Disordered" evidence="6">
    <location>
        <begin position="3341"/>
        <end position="3380"/>
    </location>
</feature>
<dbReference type="Pfam" id="PF07727">
    <property type="entry name" value="RVT_2"/>
    <property type="match status" value="1"/>
</dbReference>
<dbReference type="InterPro" id="IPR025724">
    <property type="entry name" value="GAG-pre-integrase_dom"/>
</dbReference>
<dbReference type="InterPro" id="IPR036875">
    <property type="entry name" value="Znf_CCHC_sf"/>
</dbReference>
<dbReference type="InterPro" id="IPR036397">
    <property type="entry name" value="RNaseH_sf"/>
</dbReference>
<keyword evidence="7" id="KW-0812">Transmembrane</keyword>
<dbReference type="InterPro" id="IPR013103">
    <property type="entry name" value="RVT_2"/>
</dbReference>
<dbReference type="EMBL" id="BKCJ010002113">
    <property type="protein sequence ID" value="GEU46344.1"/>
    <property type="molecule type" value="Genomic_DNA"/>
</dbReference>
<dbReference type="Pfam" id="PF13976">
    <property type="entry name" value="gag_pre-integrs"/>
    <property type="match status" value="2"/>
</dbReference>
<dbReference type="GO" id="GO:0008233">
    <property type="term" value="F:peptidase activity"/>
    <property type="evidence" value="ECO:0007669"/>
    <property type="project" value="UniProtKB-KW"/>
</dbReference>
<feature type="compositionally biased region" description="Polar residues" evidence="6">
    <location>
        <begin position="2571"/>
        <end position="2582"/>
    </location>
</feature>
<keyword evidence="7" id="KW-0472">Membrane</keyword>
<accession>A0A6L2KER1</accession>
<feature type="domain" description="Integrase catalytic" evidence="9">
    <location>
        <begin position="1539"/>
        <end position="1705"/>
    </location>
</feature>
<feature type="compositionally biased region" description="Polar residues" evidence="6">
    <location>
        <begin position="503"/>
        <end position="515"/>
    </location>
</feature>
<evidence type="ECO:0000259" key="8">
    <source>
        <dbReference type="PROSITE" id="PS50158"/>
    </source>
</evidence>
<keyword evidence="4" id="KW-0862">Zinc</keyword>
<keyword evidence="1" id="KW-0645">Protease</keyword>
<feature type="region of interest" description="Disordered" evidence="6">
    <location>
        <begin position="2567"/>
        <end position="2589"/>
    </location>
</feature>
<dbReference type="CDD" id="cd09272">
    <property type="entry name" value="RNase_HI_RT_Ty1"/>
    <property type="match status" value="1"/>
</dbReference>
<dbReference type="Pfam" id="PF25597">
    <property type="entry name" value="SH3_retrovirus"/>
    <property type="match status" value="1"/>
</dbReference>
<dbReference type="InterPro" id="IPR057670">
    <property type="entry name" value="SH3_retrovirus"/>
</dbReference>
<dbReference type="SMART" id="SM00343">
    <property type="entry name" value="ZnF_C2HC"/>
    <property type="match status" value="1"/>
</dbReference>
<feature type="compositionally biased region" description="Basic residues" evidence="6">
    <location>
        <begin position="2354"/>
        <end position="2366"/>
    </location>
</feature>
<organism evidence="10">
    <name type="scientific">Tanacetum cinerariifolium</name>
    <name type="common">Dalmatian daisy</name>
    <name type="synonym">Chrysanthemum cinerariifolium</name>
    <dbReference type="NCBI Taxonomy" id="118510"/>
    <lineage>
        <taxon>Eukaryota</taxon>
        <taxon>Viridiplantae</taxon>
        <taxon>Streptophyta</taxon>
        <taxon>Embryophyta</taxon>
        <taxon>Tracheophyta</taxon>
        <taxon>Spermatophyta</taxon>
        <taxon>Magnoliopsida</taxon>
        <taxon>eudicotyledons</taxon>
        <taxon>Gunneridae</taxon>
        <taxon>Pentapetalae</taxon>
        <taxon>asterids</taxon>
        <taxon>campanulids</taxon>
        <taxon>Asterales</taxon>
        <taxon>Asteraceae</taxon>
        <taxon>Asteroideae</taxon>
        <taxon>Anthemideae</taxon>
        <taxon>Anthemidinae</taxon>
        <taxon>Tanacetum</taxon>
    </lineage>
</organism>
<evidence type="ECO:0000259" key="9">
    <source>
        <dbReference type="PROSITE" id="PS50994"/>
    </source>
</evidence>
<feature type="compositionally biased region" description="Low complexity" evidence="6">
    <location>
        <begin position="493"/>
        <end position="502"/>
    </location>
</feature>
<feature type="region of interest" description="Disordered" evidence="6">
    <location>
        <begin position="2316"/>
        <end position="2396"/>
    </location>
</feature>
<sequence length="3500" mass="399145">MLVQWHALGLKLFPLIIAPFGGFFASGFKRAFKIKDFGDSIPGHGGMTDKMDCQRYRKCLAIKICLGFLMFQIVMNLSYEEQRALTMEGVDINTLTMEQYLALSREKEEPDVVKLEIGGNVNFEIQSQFMRELREDTFFENKNKDAHDHIDRVLNIMTPTQDLTAIQTMADHSQKWHDGTSSGNISSSSNTDRLAAVIRHHLDKECPLNEEVKLVEEVKYGEFGRLTPFNGSNGTKFCVGPPRYYTRVDNRPPYGEKRLSFEELMNKHQEELARKSTKMDEWIKKLQENAEINTRNQTQNEEERTTEVLQCQLPPKELNLGNFTLPCTIGNFNFYGMADIGASVNVMPKNIFEYLRLANLRNTNILVEMADMTKKAPLDSLVVPEHTTVETILNMSLENKAHFKLEKEAIHLILIRIRDEIYSTVDACKTTHEMFVTIVKQQHKLDEVSYHKLFDILKQYQKEVNELRNERIAKTANPLALVATAQPHQDSYYQTSKSYKSYAPTSNTSLPTRSHATIRHKGKEIAKPITPLSESAFEEDSDPEQAQRDKDMQKNLALIAKYFKRSTNQPTTNSELPQTPETRTWILLQDTNGQVVQQTKIRCFNCKEFGHFAKECRKPKRVKDSAYHKEKMLLCKQAEQGVPLQAEKSDWLADTDEEIDKQELEAHYSYMAKIQEVPTADLGTDSQPLEQTQFERYKAFNDRTLDYDKLERKLNETLGLLAQKEIDIKEGLKVKAYEISVVKEKHDELVKHSLLTKSYYEGLVKEKTKTQNDSFVFVHELKQEMHDDLKNHYYNSDCKLHILNLGEYDLWLIRIEKYFLMTGYSLWKVILNGNKVLKRTVGEVEQIYEHTFAEEKLDRKNEMKARRTLLMALPNKDQLKFHSYKDEKFLMEAIEKWYGGNKESKKVQMTLLNQQYKNFAGSSSETMDQTFDRLQKLISQLEIQDNFSDVVICSFLASQPNSPKLAQQDLEQIDPDDLEEMDLQWEMAMLTIRARGFIKRTCRNLDTNGQRIGFDRERKYSRRTVTLDDPTENALIAQDGIGGYDWSYQAEEENPTNYAFMAYTSLESSSSSDSESIEARLAHYNKNEVVFEESINVLNLEDNALVENKKKLEKAKKERDELKLTLEKFQNPSKSLNNLLESQVCDKFKTGLGYNAASPIVESFMNSSEMLEKKENDMYRSNKGFKHLHYVCDQKVVRPVWNNTRRVNQKNFPNKMSHPYPKGRFVPQVVLTRSGKLKTVGAAANAVRPVLNTANLKSTVNSLRLMPNAFKKGHSQVTRPFNKYSANKNNIFNKKVNTVMVKDTIARERTVVSENIGKEVNVVKALACWVWKAKHSSASNTFKKYSYIDARGRSKHMTGNKCYLTKYEDYDARFVSFGDGKGRISGKGKIKTETLDFDDVYFYKELKYNLFSVSQMCDKKNDVLFTDTECLVLSYSFKLFDEIQVLLRVPRKDNIYSVDLKNVIPIGGLTCLFVNATIDVSNLWHRRLGHINYKTMNKLVRGNLVRDLPSKIFENDHSCIACQKGKQHKASYMAKLVNSISKPLHMLHMDLFGPTNVKSLMKKSYCLVVTDDFSRFSWVYFLATKDETSRILKTFLTGIENQLDCKVKVIRCDNRTEFKNSVMNQFCDMKGIKKEFSIAKTAQQNSIGKRKNRTLIEATRTMLVDSKLLTTFWAEAVNTACYVLNRALVIKSHNKTPYELIRRRPPLINFMKPFGCHVTILNTKDHLGKFNGKANKGFFVGYFMVSKDMRVFNRRTRIVKKTLNIRFLKNAPNVKGNGPDWLFDVDSLIISINYVSVAAGNQTNSIAGTRYNIVTGNKDELVTRSEVERILQQESQTEHINNTNSFNTVNTHFSTDGPSFADVAPSSTVNTTGTPVSSTNALEDHLFARFSPFKNALALPHVPNVSPMNDTGIFSNAYDDEDVEEEVDMNNVVSSYTIPNASSIKFLKDHPKDQVIGSLATPVQTRQITKINEEHGLISTVQKLRRTNHKDFQNCMFACYLSQMEPVQALKDPSWVEAMQDELLQFKLLKVWTLVDLPRDKWAIGTKWVFRNKKDERGIVVKNKAILVAQGHTQEEGIDCDDAPIARIKAIRLFLAYASFKNFIVYKMGVKSAFLYEKIEEEVYVYQPPGFKDPDFPDKVYKVEKALYGLHQTSRACQDKYEADILKKFDYSTVKTTSTPMEPKKALIKDEEAKDVDVHLCRSMIGSLMYLTASRPGITFTVCACARFQVTPKTSHLHIVKRIFRYLKGQPKLGLCKGWEMLCGEFEVKTGNSLLSIARTIKCKSTKISRSSGPTNLVADKTIHKEKGDIMERAATNASSLEAEQDSEEVGEGLGLHTNSHYTPIDTQPSSSKPQKKQNSKRKKRKATEAHSPSSEIHVEESVPTPSNDPLPSGEDSMQLNELMVFFVPTYNNRRVESSMDVEASLGDQEDASKQRRKIDSIDQDAEIALVNEAQGRMHDEEIFRVNDLEGDEVIVDVREKIVEKEVSTIDPVTTIGEAVTTTNFKVSVDLTTATTADVDDELTMTKTLITIKAAKPKVITTAATTVTTAATTWPKAKGIMIQELSKRTSPKPTVSSPNPSQAKDKGKAKMAMMDVDCELAEKLQEEDREELSIEEKSKLFVELINKRKKHFEMLGSEQRRRRPPTKAHKRKQRSMDSGAIKDKEEGSSKRIVKQLKSNISKKQKLDENVKAEVDDSAELKNCLEIVLEDEDDVTINATPLSSKSPTIIDYKIYKEGKKNYFKIIRSDGNSQIYLTFGQMFKNFNREDLEVLWSIVKSRFKKTQPVDEMDNLLFHTLKTMFEPQVEDTLWTYQQGLAKIVQLILFIVDSRCTKHMTGNLKLLCKFVEKYLVTVYFSNDQFAPILGYGDLVQGNITINKVYYVEDLQGNDLLIGNYGSDLYTISLQETSSSTPLCLMAKASPTQAWLWHRRLSYRNFDYINFLSKKDILIGLPKLKYVKDQLCSSCEMSDTSIANDTSGLVPQQKKASDYDNSDPVPQLKNVSPSADTSVPSQQELYILFGPLYGEFFTAGTSSVNKSSPPTNNYTQQDTLPLTDIHPTSEPSTPTNVHVEENNDNQTEDEFTNPFCTPVQEAAESSSHNIVKTRRQLATDPEMCMFALTVSTVEPKNIKEAKYTLKILKKHGMEKGQSIGTPMATKPKLDAELSGTLVDQTDYCSKIGSLIYLISNRPDIVQADCTATSSAKAEYVALSASCAQVMWMRTKLKDYGFNYNKTLLYCDSQSAIAISCNPMQHLQTKHIQTRYHFIKEHVENGIIELYFVKTKYQLADMFTKALPEDRFQYLVRRIGCYTVMSTSNHPIIIPSNFDVEDAFSSTHSPDYTAALPDYFPASPRNTSHDPSDDLSNNESPIPLPQAPTVPPTVLPPSPVLSLSPMFDPRDFFIPEEILPPRKQAYFLSLFSTDLSAQPQAFEIGENYHGAPDTSYTRHEEHIEDILNHLYELSLKHIKEMEGHVDGRVIIQQDFDKLKTELQEARAQITGLQRK</sequence>
<keyword evidence="2" id="KW-0479">Metal-binding</keyword>
<dbReference type="InterPro" id="IPR054722">
    <property type="entry name" value="PolX-like_BBD"/>
</dbReference>
<dbReference type="Pfam" id="PF00665">
    <property type="entry name" value="rve"/>
    <property type="match status" value="1"/>
</dbReference>
<dbReference type="InterPro" id="IPR012337">
    <property type="entry name" value="RNaseH-like_sf"/>
</dbReference>
<evidence type="ECO:0000256" key="3">
    <source>
        <dbReference type="ARBA" id="ARBA00022801"/>
    </source>
</evidence>
<evidence type="ECO:0000256" key="2">
    <source>
        <dbReference type="ARBA" id="ARBA00022723"/>
    </source>
</evidence>
<feature type="region of interest" description="Disordered" evidence="6">
    <location>
        <begin position="2973"/>
        <end position="3007"/>
    </location>
</feature>
<feature type="compositionally biased region" description="Polar residues" evidence="6">
    <location>
        <begin position="2337"/>
        <end position="2347"/>
    </location>
</feature>
<gene>
    <name evidence="10" type="ORF">Tci_018322</name>
</gene>
<dbReference type="InterPro" id="IPR001584">
    <property type="entry name" value="Integrase_cat-core"/>
</dbReference>
<dbReference type="InterPro" id="IPR001878">
    <property type="entry name" value="Znf_CCHC"/>
</dbReference>
<comment type="caution">
    <text evidence="10">The sequence shown here is derived from an EMBL/GenBank/DDBJ whole genome shotgun (WGS) entry which is preliminary data.</text>
</comment>
<feature type="coiled-coil region" evidence="5">
    <location>
        <begin position="1098"/>
        <end position="1132"/>
    </location>
</feature>
<feature type="compositionally biased region" description="Pro residues" evidence="6">
    <location>
        <begin position="3367"/>
        <end position="3380"/>
    </location>
</feature>
<evidence type="ECO:0008006" key="11">
    <source>
        <dbReference type="Google" id="ProtNLM"/>
    </source>
</evidence>
<keyword evidence="3" id="KW-0378">Hydrolase</keyword>
<feature type="region of interest" description="Disordered" evidence="6">
    <location>
        <begin position="2633"/>
        <end position="2670"/>
    </location>
</feature>